<reference evidence="1 2" key="1">
    <citation type="journal article" date="2022" name="New Phytol.">
        <title>Ecological generalism drives hyperdiversity of secondary metabolite gene clusters in xylarialean endophytes.</title>
        <authorList>
            <person name="Franco M.E.E."/>
            <person name="Wisecaver J.H."/>
            <person name="Arnold A.E."/>
            <person name="Ju Y.M."/>
            <person name="Slot J.C."/>
            <person name="Ahrendt S."/>
            <person name="Moore L.P."/>
            <person name="Eastman K.E."/>
            <person name="Scott K."/>
            <person name="Konkel Z."/>
            <person name="Mondo S.J."/>
            <person name="Kuo A."/>
            <person name="Hayes R.D."/>
            <person name="Haridas S."/>
            <person name="Andreopoulos B."/>
            <person name="Riley R."/>
            <person name="LaButti K."/>
            <person name="Pangilinan J."/>
            <person name="Lipzen A."/>
            <person name="Amirebrahimi M."/>
            <person name="Yan J."/>
            <person name="Adam C."/>
            <person name="Keymanesh K."/>
            <person name="Ng V."/>
            <person name="Louie K."/>
            <person name="Northen T."/>
            <person name="Drula E."/>
            <person name="Henrissat B."/>
            <person name="Hsieh H.M."/>
            <person name="Youens-Clark K."/>
            <person name="Lutzoni F."/>
            <person name="Miadlikowska J."/>
            <person name="Eastwood D.C."/>
            <person name="Hamelin R.C."/>
            <person name="Grigoriev I.V."/>
            <person name="U'Ren J.M."/>
        </authorList>
    </citation>
    <scope>NUCLEOTIDE SEQUENCE [LARGE SCALE GENOMIC DNA]</scope>
    <source>
        <strain evidence="1 2">CBS 119005</strain>
    </source>
</reference>
<comment type="caution">
    <text evidence="1">The sequence shown here is derived from an EMBL/GenBank/DDBJ whole genome shotgun (WGS) entry which is preliminary data.</text>
</comment>
<sequence>MPAEKISSPEAFPMADATGSNRNPRLGWATGNSTSSQNYHYPGINKFEDRDTTLLLSLKLISKALNLEDESALTMENLRDFASELQAKKKNELEVPVNPRSQLIHRVSNGDNQRMYLDMPQWLEGVSSSRDALVGNLPVHDIPAYLSKHPDVCFIVYRDYNSSHPHSDDLKQEHPDDQSTPEHNAETIELATEGLCTAVDKFLEYYGFPSVTGSTRLSAPYFVIYHTRGDNLNEFLDTLDDELRRQFQTLLDYVYLQYAEEYSLVDNMTSEGKITYAYIKYLFKPGDVVVQLNGQDAQGYLSKDWLEGPHDVKASELNAKASSKAFGRGSAVRCCNIKCWNWTFDGMFSRQETDLRLTFDIKDQSEKNIDDLEIRPLKYVNSRTVSRLQRRGEWIWKCRVRCMVSYEDGMDTEFQGSNQERYMIDMMMYRELHEAESGRKLFTKTDGLGPEILKEDKPPDSKFVYLTPMTIKGYNLKRKKWIDLQVDRIRQISWNTRAFDSLVIDRKTKRMIRALISNQIETEKSTDLINGKGNGLILLLHGGPGTGKTLTAESVAEIAEKPLYPVTCGDIGTEPEAVETYLESVLHIGKTWGCVVLLDEADVFLEQRSLEDLRRNALVSVFLRVLEYYDGILILTSNRVGTFDEAFKSRIQLAVHYHNLTLDQRTKIWGNFIDRLAEVNEEGVDFDDLHDHITELAKNKMNGREIRNVITTARQYARWERKQPKQQDYKLDYKVMNEVLETARKFDQYIQDLNDGFTNDELAAQDGLRRANGV</sequence>
<organism evidence="1 2">
    <name type="scientific">Hypoxylon rubiginosum</name>
    <dbReference type="NCBI Taxonomy" id="110542"/>
    <lineage>
        <taxon>Eukaryota</taxon>
        <taxon>Fungi</taxon>
        <taxon>Dikarya</taxon>
        <taxon>Ascomycota</taxon>
        <taxon>Pezizomycotina</taxon>
        <taxon>Sordariomycetes</taxon>
        <taxon>Xylariomycetidae</taxon>
        <taxon>Xylariales</taxon>
        <taxon>Hypoxylaceae</taxon>
        <taxon>Hypoxylon</taxon>
    </lineage>
</organism>
<evidence type="ECO:0000313" key="1">
    <source>
        <dbReference type="EMBL" id="KAI4863560.1"/>
    </source>
</evidence>
<protein>
    <submittedName>
        <fullName evidence="1">AAA family ATPase</fullName>
    </submittedName>
</protein>
<gene>
    <name evidence="1" type="ORF">F4820DRAFT_426451</name>
</gene>
<keyword evidence="2" id="KW-1185">Reference proteome</keyword>
<evidence type="ECO:0000313" key="2">
    <source>
        <dbReference type="Proteomes" id="UP001497700"/>
    </source>
</evidence>
<proteinExistence type="predicted"/>
<accession>A0ACB9YVU6</accession>
<name>A0ACB9YVU6_9PEZI</name>
<dbReference type="EMBL" id="MU393501">
    <property type="protein sequence ID" value="KAI4863560.1"/>
    <property type="molecule type" value="Genomic_DNA"/>
</dbReference>
<dbReference type="Proteomes" id="UP001497700">
    <property type="component" value="Unassembled WGS sequence"/>
</dbReference>